<dbReference type="SUPFAM" id="SSF116734">
    <property type="entry name" value="DNA methylase specificity domain"/>
    <property type="match status" value="1"/>
</dbReference>
<dbReference type="Gene3D" id="3.90.220.20">
    <property type="entry name" value="DNA methylase specificity domains"/>
    <property type="match status" value="1"/>
</dbReference>
<evidence type="ECO:0000256" key="2">
    <source>
        <dbReference type="ARBA" id="ARBA00022747"/>
    </source>
</evidence>
<keyword evidence="6" id="KW-1185">Reference proteome</keyword>
<name>A0A0R1VH08_9LACO</name>
<dbReference type="STRING" id="1423750.FC89_GL002236"/>
<keyword evidence="2" id="KW-0680">Restriction system</keyword>
<dbReference type="EMBL" id="AZGB01000027">
    <property type="protein sequence ID" value="KRM04549.1"/>
    <property type="molecule type" value="Genomic_DNA"/>
</dbReference>
<comment type="similarity">
    <text evidence="1">Belongs to the type-I restriction system S methylase family.</text>
</comment>
<dbReference type="InterPro" id="IPR044946">
    <property type="entry name" value="Restrct_endonuc_typeI_TRD_sf"/>
</dbReference>
<gene>
    <name evidence="5" type="ORF">FC89_GL002236</name>
</gene>
<dbReference type="Gene3D" id="1.10.287.1120">
    <property type="entry name" value="Bipartite methylase S protein"/>
    <property type="match status" value="1"/>
</dbReference>
<dbReference type="PATRIC" id="fig|1423750.3.peg.2276"/>
<accession>A0A0R1VH08</accession>
<evidence type="ECO:0000256" key="3">
    <source>
        <dbReference type="ARBA" id="ARBA00023125"/>
    </source>
</evidence>
<evidence type="ECO:0000313" key="5">
    <source>
        <dbReference type="EMBL" id="KRM04549.1"/>
    </source>
</evidence>
<evidence type="ECO:0000259" key="4">
    <source>
        <dbReference type="Pfam" id="PF01420"/>
    </source>
</evidence>
<protein>
    <recommendedName>
        <fullName evidence="4">Type I restriction modification DNA specificity domain-containing protein</fullName>
    </recommendedName>
</protein>
<dbReference type="GO" id="GO:0009307">
    <property type="term" value="P:DNA restriction-modification system"/>
    <property type="evidence" value="ECO:0007669"/>
    <property type="project" value="UniProtKB-KW"/>
</dbReference>
<evidence type="ECO:0000256" key="1">
    <source>
        <dbReference type="ARBA" id="ARBA00010923"/>
    </source>
</evidence>
<comment type="caution">
    <text evidence="5">The sequence shown here is derived from an EMBL/GenBank/DDBJ whole genome shotgun (WGS) entry which is preliminary data.</text>
</comment>
<evidence type="ECO:0000313" key="6">
    <source>
        <dbReference type="Proteomes" id="UP000051451"/>
    </source>
</evidence>
<dbReference type="Proteomes" id="UP000051451">
    <property type="component" value="Unassembled WGS sequence"/>
</dbReference>
<organism evidence="5 6">
    <name type="scientific">Liquorilactobacillus ghanensis DSM 18630</name>
    <dbReference type="NCBI Taxonomy" id="1423750"/>
    <lineage>
        <taxon>Bacteria</taxon>
        <taxon>Bacillati</taxon>
        <taxon>Bacillota</taxon>
        <taxon>Bacilli</taxon>
        <taxon>Lactobacillales</taxon>
        <taxon>Lactobacillaceae</taxon>
        <taxon>Liquorilactobacillus</taxon>
    </lineage>
</organism>
<dbReference type="PANTHER" id="PTHR30408:SF12">
    <property type="entry name" value="TYPE I RESTRICTION ENZYME MJAVIII SPECIFICITY SUBUNIT"/>
    <property type="match status" value="1"/>
</dbReference>
<dbReference type="InterPro" id="IPR052021">
    <property type="entry name" value="Type-I_RS_S_subunit"/>
</dbReference>
<dbReference type="Pfam" id="PF01420">
    <property type="entry name" value="Methylase_S"/>
    <property type="match status" value="1"/>
</dbReference>
<reference evidence="5 6" key="1">
    <citation type="journal article" date="2015" name="Genome Announc.">
        <title>Expanding the biotechnology potential of lactobacilli through comparative genomics of 213 strains and associated genera.</title>
        <authorList>
            <person name="Sun Z."/>
            <person name="Harris H.M."/>
            <person name="McCann A."/>
            <person name="Guo C."/>
            <person name="Argimon S."/>
            <person name="Zhang W."/>
            <person name="Yang X."/>
            <person name="Jeffery I.B."/>
            <person name="Cooney J.C."/>
            <person name="Kagawa T.F."/>
            <person name="Liu W."/>
            <person name="Song Y."/>
            <person name="Salvetti E."/>
            <person name="Wrobel A."/>
            <person name="Rasinkangas P."/>
            <person name="Parkhill J."/>
            <person name="Rea M.C."/>
            <person name="O'Sullivan O."/>
            <person name="Ritari J."/>
            <person name="Douillard F.P."/>
            <person name="Paul Ross R."/>
            <person name="Yang R."/>
            <person name="Briner A.E."/>
            <person name="Felis G.E."/>
            <person name="de Vos W.M."/>
            <person name="Barrangou R."/>
            <person name="Klaenhammer T.R."/>
            <person name="Caufield P.W."/>
            <person name="Cui Y."/>
            <person name="Zhang H."/>
            <person name="O'Toole P.W."/>
        </authorList>
    </citation>
    <scope>NUCLEOTIDE SEQUENCE [LARGE SCALE GENOMIC DNA]</scope>
    <source>
        <strain evidence="5 6">DSM 18630</strain>
    </source>
</reference>
<dbReference type="AlphaFoldDB" id="A0A0R1VH08"/>
<dbReference type="InterPro" id="IPR000055">
    <property type="entry name" value="Restrct_endonuc_typeI_TRD"/>
</dbReference>
<feature type="domain" description="Type I restriction modification DNA specificity" evidence="4">
    <location>
        <begin position="7"/>
        <end position="83"/>
    </location>
</feature>
<keyword evidence="3" id="KW-0238">DNA-binding</keyword>
<dbReference type="PANTHER" id="PTHR30408">
    <property type="entry name" value="TYPE-1 RESTRICTION ENZYME ECOKI SPECIFICITY PROTEIN"/>
    <property type="match status" value="1"/>
</dbReference>
<proteinExistence type="inferred from homology"/>
<dbReference type="GO" id="GO:0003677">
    <property type="term" value="F:DNA binding"/>
    <property type="evidence" value="ECO:0007669"/>
    <property type="project" value="UniProtKB-KW"/>
</dbReference>
<sequence>MITPKKGVYSKFFSYDFKRYDMIQTFKRNSQGLTSDTWNLKFSTLKSVKVRFPSFNEQQKISIFFQQFDNLITLQQCKLDKLKELKKAYLQQMFI</sequence>